<dbReference type="OrthoDB" id="9809354at2"/>
<dbReference type="Gene3D" id="3.40.630.10">
    <property type="entry name" value="Zn peptidases"/>
    <property type="match status" value="1"/>
</dbReference>
<dbReference type="InterPro" id="IPR011356">
    <property type="entry name" value="Leucine_aapep/pepB"/>
</dbReference>
<dbReference type="InterPro" id="IPR048816">
    <property type="entry name" value="Peptidase_M17_N_1"/>
</dbReference>
<dbReference type="Proteomes" id="UP000031971">
    <property type="component" value="Unassembled WGS sequence"/>
</dbReference>
<dbReference type="AlphaFoldDB" id="A0A0C2YQZ2"/>
<keyword evidence="5" id="KW-0464">Manganese</keyword>
<dbReference type="InterPro" id="IPR000819">
    <property type="entry name" value="Peptidase_M17_C"/>
</dbReference>
<dbReference type="GO" id="GO:0005737">
    <property type="term" value="C:cytoplasm"/>
    <property type="evidence" value="ECO:0007669"/>
    <property type="project" value="InterPro"/>
</dbReference>
<dbReference type="Pfam" id="PF21337">
    <property type="entry name" value="Peptidase_M17_N_1"/>
    <property type="match status" value="1"/>
</dbReference>
<feature type="domain" description="Cytosol aminopeptidase" evidence="6">
    <location>
        <begin position="312"/>
        <end position="319"/>
    </location>
</feature>
<dbReference type="GO" id="GO:0030145">
    <property type="term" value="F:manganese ion binding"/>
    <property type="evidence" value="ECO:0007669"/>
    <property type="project" value="InterPro"/>
</dbReference>
<evidence type="ECO:0000256" key="3">
    <source>
        <dbReference type="ARBA" id="ARBA00022670"/>
    </source>
</evidence>
<keyword evidence="4" id="KW-0378">Hydrolase</keyword>
<dbReference type="Pfam" id="PF00883">
    <property type="entry name" value="Peptidase_M17"/>
    <property type="match status" value="1"/>
</dbReference>
<keyword evidence="3" id="KW-0645">Protease</keyword>
<protein>
    <submittedName>
        <fullName evidence="7">Peptidase B</fullName>
    </submittedName>
</protein>
<proteinExistence type="inferred from homology"/>
<comment type="caution">
    <text evidence="7">The sequence shown here is derived from an EMBL/GenBank/DDBJ whole genome shotgun (WGS) entry which is preliminary data.</text>
</comment>
<accession>A0A0C2YQZ2</accession>
<dbReference type="PANTHER" id="PTHR11963">
    <property type="entry name" value="LEUCINE AMINOPEPTIDASE-RELATED"/>
    <property type="match status" value="1"/>
</dbReference>
<gene>
    <name evidence="7" type="ORF">CCC_00614</name>
</gene>
<dbReference type="InterPro" id="IPR043472">
    <property type="entry name" value="Macro_dom-like"/>
</dbReference>
<keyword evidence="2" id="KW-0031">Aminopeptidase</keyword>
<evidence type="ECO:0000313" key="7">
    <source>
        <dbReference type="EMBL" id="KIL97553.1"/>
    </source>
</evidence>
<comment type="similarity">
    <text evidence="1">Belongs to the peptidase M17 family.</text>
</comment>
<dbReference type="GO" id="GO:0070006">
    <property type="term" value="F:metalloaminopeptidase activity"/>
    <property type="evidence" value="ECO:0007669"/>
    <property type="project" value="InterPro"/>
</dbReference>
<dbReference type="PANTHER" id="PTHR11963:SF20">
    <property type="entry name" value="PEPTIDASE B"/>
    <property type="match status" value="1"/>
</dbReference>
<evidence type="ECO:0000259" key="6">
    <source>
        <dbReference type="PROSITE" id="PS00631"/>
    </source>
</evidence>
<evidence type="ECO:0000256" key="2">
    <source>
        <dbReference type="ARBA" id="ARBA00022438"/>
    </source>
</evidence>
<dbReference type="Gene3D" id="3.40.220.10">
    <property type="entry name" value="Leucine Aminopeptidase, subunit E, domain 1"/>
    <property type="match status" value="1"/>
</dbReference>
<dbReference type="CDD" id="cd00433">
    <property type="entry name" value="Peptidase_M17"/>
    <property type="match status" value="1"/>
</dbReference>
<name>A0A0C2YQZ2_PARME</name>
<dbReference type="SUPFAM" id="SSF53187">
    <property type="entry name" value="Zn-dependent exopeptidases"/>
    <property type="match status" value="1"/>
</dbReference>
<organism evidence="7 8">
    <name type="scientific">Paramagnetospirillum magnetotacticum MS-1</name>
    <dbReference type="NCBI Taxonomy" id="272627"/>
    <lineage>
        <taxon>Bacteria</taxon>
        <taxon>Pseudomonadati</taxon>
        <taxon>Pseudomonadota</taxon>
        <taxon>Alphaproteobacteria</taxon>
        <taxon>Rhodospirillales</taxon>
        <taxon>Magnetospirillaceae</taxon>
        <taxon>Paramagnetospirillum</taxon>
    </lineage>
</organism>
<reference evidence="7 8" key="1">
    <citation type="submission" date="2015-01" db="EMBL/GenBank/DDBJ databases">
        <title>Genome Sequence of Magnetospirillum magnetotacticum Strain MS-1.</title>
        <authorList>
            <person name="Marinov G.K."/>
            <person name="Smalley M.D."/>
            <person name="DeSalvo G."/>
        </authorList>
    </citation>
    <scope>NUCLEOTIDE SEQUENCE [LARGE SCALE GENOMIC DNA]</scope>
    <source>
        <strain evidence="7 8">MS-1</strain>
    </source>
</reference>
<keyword evidence="8" id="KW-1185">Reference proteome</keyword>
<dbReference type="STRING" id="272627.CCC_00614"/>
<evidence type="ECO:0000313" key="8">
    <source>
        <dbReference type="Proteomes" id="UP000031971"/>
    </source>
</evidence>
<sequence length="465" mass="49484">MEKRVLEQLVEADDAATDLIVLRKGELPAWLGGQPDSVRRWVEQTGFKAEPGTVCLLPGEGGALAGALAGLPDEDDPWAFAHFAPKLPVRTFRLAASLPAIQADRAATAWALAAYAFDRYKGRKANDLPRLVWPETADRARVTREVEAIALVRDLINTPASNMGPAELASAADALAARFGAKCRVIVGDGLEVENYPAIFAVGRAAAQNRRPRLIDLRWGDEMAPKLTLVGKGVCFDTGGLDLKPSSNMKLMKKDMGGAAHVLGLASMIMAAGLRLRLRVLIPAVENSVSGEAMRPLDVLATRKGLTVEVGNTDAEGRLILCDALAEASSEKPALLIDMATLTGAARSALGTDLPALFCNDDGLAAQILEQGEAEGEPLWRLPLHKPYRRMIDSKVADLTNATDSPHAGAITAALFLQEFVGPQIPWAHLDIMAWNGAARPGRPEGGEALALRALFATIAQRVGG</sequence>
<evidence type="ECO:0000256" key="1">
    <source>
        <dbReference type="ARBA" id="ARBA00009528"/>
    </source>
</evidence>
<dbReference type="EMBL" id="JXSL01000030">
    <property type="protein sequence ID" value="KIL97553.1"/>
    <property type="molecule type" value="Genomic_DNA"/>
</dbReference>
<dbReference type="GO" id="GO:0006508">
    <property type="term" value="P:proteolysis"/>
    <property type="evidence" value="ECO:0007669"/>
    <property type="project" value="UniProtKB-KW"/>
</dbReference>
<evidence type="ECO:0000256" key="5">
    <source>
        <dbReference type="ARBA" id="ARBA00023211"/>
    </source>
</evidence>
<dbReference type="PRINTS" id="PR00481">
    <property type="entry name" value="LAMNOPPTDASE"/>
</dbReference>
<evidence type="ECO:0000256" key="4">
    <source>
        <dbReference type="ARBA" id="ARBA00022801"/>
    </source>
</evidence>
<dbReference type="PROSITE" id="PS00631">
    <property type="entry name" value="CYTOSOL_AP"/>
    <property type="match status" value="1"/>
</dbReference>